<dbReference type="Proteomes" id="UP000182034">
    <property type="component" value="Unassembled WGS sequence"/>
</dbReference>
<reference evidence="2" key="1">
    <citation type="submission" date="2016-10" db="EMBL/GenBank/DDBJ databases">
        <authorList>
            <person name="Varghese N."/>
            <person name="Submissions S."/>
        </authorList>
    </citation>
    <scope>NUCLEOTIDE SEQUENCE [LARGE SCALE GENOMIC DNA]</scope>
    <source>
        <strain evidence="2">SUR2</strain>
    </source>
</reference>
<name>A0A1K2IS23_9FLAO</name>
<dbReference type="AlphaFoldDB" id="A0A1K2IS23"/>
<dbReference type="STRING" id="1612149.SAMN05216324_10926"/>
<dbReference type="OrthoDB" id="1449188at2"/>
<keyword evidence="2" id="KW-1185">Reference proteome</keyword>
<evidence type="ECO:0000313" key="1">
    <source>
        <dbReference type="EMBL" id="SFZ95260.1"/>
    </source>
</evidence>
<protein>
    <submittedName>
        <fullName evidence="1">Uncharacterized protein</fullName>
    </submittedName>
</protein>
<dbReference type="EMBL" id="FPKW01000009">
    <property type="protein sequence ID" value="SFZ95260.1"/>
    <property type="molecule type" value="Genomic_DNA"/>
</dbReference>
<dbReference type="RefSeq" id="WP_072410442.1">
    <property type="nucleotide sequence ID" value="NZ_FPKW01000009.1"/>
</dbReference>
<gene>
    <name evidence="1" type="ORF">SAMN05216324_10926</name>
</gene>
<organism evidence="1 2">
    <name type="scientific">Chryseobacterium limigenitum</name>
    <dbReference type="NCBI Taxonomy" id="1612149"/>
    <lineage>
        <taxon>Bacteria</taxon>
        <taxon>Pseudomonadati</taxon>
        <taxon>Bacteroidota</taxon>
        <taxon>Flavobacteriia</taxon>
        <taxon>Flavobacteriales</taxon>
        <taxon>Weeksellaceae</taxon>
        <taxon>Chryseobacterium group</taxon>
        <taxon>Chryseobacterium</taxon>
    </lineage>
</organism>
<sequence length="101" mass="11347">MKIELYMYCPSCLLEGYNTSQQYWRHSWPCGGVLTLDEFAHVSCKKCHRGGKLSDMKLKCEENRHTCKIATMEGYAAAISTSSHFVNGGGIAWLQNVLVNV</sequence>
<proteinExistence type="predicted"/>
<evidence type="ECO:0000313" key="2">
    <source>
        <dbReference type="Proteomes" id="UP000182034"/>
    </source>
</evidence>
<accession>A0A1K2IS23</accession>